<sequence>MTESDPDERRVSRRAFVTTTVASVAAATVPASAAAETQIEESNRITLLLASVNGKRKSVWERYVWRQFTGVPDAEQTARDAKAEFNQNADAWVDYVNEYSSLDGSIQTLSLEFVPAADEETDVGDVDSHTVYLVSEHDGEGYTSAEIVDETDRDIDELVQFKSIAADNAVDEIEYAYKNFVEPDEPPSESHLAHLGAKYRFGTQHVTSTILGDEF</sequence>
<dbReference type="PATRIC" id="fig|1227491.4.peg.2076"/>
<dbReference type="AlphaFoldDB" id="M0B497"/>
<dbReference type="PROSITE" id="PS51318">
    <property type="entry name" value="TAT"/>
    <property type="match status" value="1"/>
</dbReference>
<gene>
    <name evidence="1" type="ORF">C480_10075</name>
</gene>
<protein>
    <submittedName>
        <fullName evidence="1">Uncharacterized protein</fullName>
    </submittedName>
</protein>
<evidence type="ECO:0000313" key="1">
    <source>
        <dbReference type="EMBL" id="ELZ05736.1"/>
    </source>
</evidence>
<accession>M0B497</accession>
<proteinExistence type="predicted"/>
<dbReference type="InterPro" id="IPR006311">
    <property type="entry name" value="TAT_signal"/>
</dbReference>
<dbReference type="EMBL" id="AOIP01000022">
    <property type="protein sequence ID" value="ELZ05736.1"/>
    <property type="molecule type" value="Genomic_DNA"/>
</dbReference>
<comment type="caution">
    <text evidence="1">The sequence shown here is derived from an EMBL/GenBank/DDBJ whole genome shotgun (WGS) entry which is preliminary data.</text>
</comment>
<dbReference type="Proteomes" id="UP000011591">
    <property type="component" value="Unassembled WGS sequence"/>
</dbReference>
<organism evidence="1 2">
    <name type="scientific">Natrialba aegyptia DSM 13077</name>
    <dbReference type="NCBI Taxonomy" id="1227491"/>
    <lineage>
        <taxon>Archaea</taxon>
        <taxon>Methanobacteriati</taxon>
        <taxon>Methanobacteriota</taxon>
        <taxon>Stenosarchaea group</taxon>
        <taxon>Halobacteria</taxon>
        <taxon>Halobacteriales</taxon>
        <taxon>Natrialbaceae</taxon>
        <taxon>Natrialba</taxon>
    </lineage>
</organism>
<dbReference type="OrthoDB" id="373685at2157"/>
<keyword evidence="2" id="KW-1185">Reference proteome</keyword>
<dbReference type="RefSeq" id="WP_006665479.1">
    <property type="nucleotide sequence ID" value="NZ_AOIP01000022.1"/>
</dbReference>
<evidence type="ECO:0000313" key="2">
    <source>
        <dbReference type="Proteomes" id="UP000011591"/>
    </source>
</evidence>
<name>M0B497_9EURY</name>
<reference evidence="1 2" key="1">
    <citation type="journal article" date="2014" name="PLoS Genet.">
        <title>Phylogenetically driven sequencing of extremely halophilic archaea reveals strategies for static and dynamic osmo-response.</title>
        <authorList>
            <person name="Becker E.A."/>
            <person name="Seitzer P.M."/>
            <person name="Tritt A."/>
            <person name="Larsen D."/>
            <person name="Krusor M."/>
            <person name="Yao A.I."/>
            <person name="Wu D."/>
            <person name="Madern D."/>
            <person name="Eisen J.A."/>
            <person name="Darling A.E."/>
            <person name="Facciotti M.T."/>
        </authorList>
    </citation>
    <scope>NUCLEOTIDE SEQUENCE [LARGE SCALE GENOMIC DNA]</scope>
    <source>
        <strain evidence="1 2">DSM 13077</strain>
    </source>
</reference>